<evidence type="ECO:0000256" key="1">
    <source>
        <dbReference type="SAM" id="Phobius"/>
    </source>
</evidence>
<keyword evidence="1" id="KW-0472">Membrane</keyword>
<keyword evidence="1" id="KW-1133">Transmembrane helix</keyword>
<dbReference type="EMBL" id="JAVREJ010000020">
    <property type="protein sequence ID" value="MDT0352618.1"/>
    <property type="molecule type" value="Genomic_DNA"/>
</dbReference>
<feature type="transmembrane region" description="Helical" evidence="1">
    <location>
        <begin position="58"/>
        <end position="80"/>
    </location>
</feature>
<evidence type="ECO:0000313" key="2">
    <source>
        <dbReference type="EMBL" id="MDT0352618.1"/>
    </source>
</evidence>
<evidence type="ECO:0000313" key="3">
    <source>
        <dbReference type="Proteomes" id="UP001183202"/>
    </source>
</evidence>
<proteinExistence type="predicted"/>
<reference evidence="3" key="1">
    <citation type="submission" date="2023-07" db="EMBL/GenBank/DDBJ databases">
        <title>30 novel species of actinomycetes from the DSMZ collection.</title>
        <authorList>
            <person name="Nouioui I."/>
        </authorList>
    </citation>
    <scope>NUCLEOTIDE SEQUENCE [LARGE SCALE GENOMIC DNA]</scope>
    <source>
        <strain evidence="3">DSM 45834</strain>
    </source>
</reference>
<accession>A0ABU2NGL6</accession>
<dbReference type="RefSeq" id="WP_311559125.1">
    <property type="nucleotide sequence ID" value="NZ_JAVREJ010000020.1"/>
</dbReference>
<feature type="transmembrane region" description="Helical" evidence="1">
    <location>
        <begin position="86"/>
        <end position="108"/>
    </location>
</feature>
<comment type="caution">
    <text evidence="2">The sequence shown here is derived from an EMBL/GenBank/DDBJ whole genome shotgun (WGS) entry which is preliminary data.</text>
</comment>
<sequence length="291" mass="30717">MPIIDELAVSFSILLPRVPPQALRPPSTPGSAAVARIFSCDHGSMAGRGRAPRNHRGAVGWGLATAITTFLPILIGLLTADGDVSTSIYGFGALAAIAAAAVATYKFVDDEKYQTSLRIAVQEITHSREQLKLERADTQLTLASVGSGLLAVVERNDDDTLTTFINFLLTSLHDSLRDRGPSRVYFLQSHVAAVPDVAAGSGGATQGASFSPRGAVIGHRGTQLTWAIAPGTPDEKVAIDILSRNPPWRDGSLLVADVSNPVWSRFAELRPRTTTTRIPNTGSSRAGVASA</sequence>
<gene>
    <name evidence="2" type="ORF">RM445_24135</name>
</gene>
<keyword evidence="1" id="KW-0812">Transmembrane</keyword>
<organism evidence="2 3">
    <name type="scientific">Pseudonocardia charpentierae</name>
    <dbReference type="NCBI Taxonomy" id="3075545"/>
    <lineage>
        <taxon>Bacteria</taxon>
        <taxon>Bacillati</taxon>
        <taxon>Actinomycetota</taxon>
        <taxon>Actinomycetes</taxon>
        <taxon>Pseudonocardiales</taxon>
        <taxon>Pseudonocardiaceae</taxon>
        <taxon>Pseudonocardia</taxon>
    </lineage>
</organism>
<dbReference type="Proteomes" id="UP001183202">
    <property type="component" value="Unassembled WGS sequence"/>
</dbReference>
<keyword evidence="3" id="KW-1185">Reference proteome</keyword>
<protein>
    <submittedName>
        <fullName evidence="2">Uncharacterized protein</fullName>
    </submittedName>
</protein>
<name>A0ABU2NGL6_9PSEU</name>